<evidence type="ECO:0000256" key="2">
    <source>
        <dbReference type="ARBA" id="ARBA00022730"/>
    </source>
</evidence>
<dbReference type="GO" id="GO:0022625">
    <property type="term" value="C:cytosolic large ribosomal subunit"/>
    <property type="evidence" value="ECO:0007669"/>
    <property type="project" value="TreeGrafter"/>
</dbReference>
<dbReference type="FunFam" id="3.30.420.100:FF:000001">
    <property type="entry name" value="50S ribosomal protein L18"/>
    <property type="match status" value="1"/>
</dbReference>
<dbReference type="GO" id="GO:0003735">
    <property type="term" value="F:structural constituent of ribosome"/>
    <property type="evidence" value="ECO:0007669"/>
    <property type="project" value="InterPro"/>
</dbReference>
<accession>A0A518D2S6</accession>
<dbReference type="Proteomes" id="UP000319342">
    <property type="component" value="Chromosome"/>
</dbReference>
<dbReference type="RefSeq" id="WP_145189781.1">
    <property type="nucleotide sequence ID" value="NZ_CP036290.1"/>
</dbReference>
<reference evidence="9 10" key="1">
    <citation type="submission" date="2019-02" db="EMBL/GenBank/DDBJ databases">
        <title>Deep-cultivation of Planctomycetes and their phenomic and genomic characterization uncovers novel biology.</title>
        <authorList>
            <person name="Wiegand S."/>
            <person name="Jogler M."/>
            <person name="Boedeker C."/>
            <person name="Pinto D."/>
            <person name="Vollmers J."/>
            <person name="Rivas-Marin E."/>
            <person name="Kohn T."/>
            <person name="Peeters S.H."/>
            <person name="Heuer A."/>
            <person name="Rast P."/>
            <person name="Oberbeckmann S."/>
            <person name="Bunk B."/>
            <person name="Jeske O."/>
            <person name="Meyerdierks A."/>
            <person name="Storesund J.E."/>
            <person name="Kallscheuer N."/>
            <person name="Luecker S."/>
            <person name="Lage O.M."/>
            <person name="Pohl T."/>
            <person name="Merkel B.J."/>
            <person name="Hornburger P."/>
            <person name="Mueller R.-W."/>
            <person name="Bruemmer F."/>
            <person name="Labrenz M."/>
            <person name="Spormann A.M."/>
            <person name="Op den Camp H."/>
            <person name="Overmann J."/>
            <person name="Amann R."/>
            <person name="Jetten M.S.M."/>
            <person name="Mascher T."/>
            <person name="Medema M.H."/>
            <person name="Devos D.P."/>
            <person name="Kaster A.-K."/>
            <person name="Ovreas L."/>
            <person name="Rohde M."/>
            <person name="Galperin M.Y."/>
            <person name="Jogler C."/>
        </authorList>
    </citation>
    <scope>NUCLEOTIDE SEQUENCE [LARGE SCALE GENOMIC DNA]</scope>
    <source>
        <strain evidence="9 10">Pla163</strain>
    </source>
</reference>
<name>A0A518D2S6_9BACT</name>
<dbReference type="CDD" id="cd00432">
    <property type="entry name" value="Ribosomal_L18_L5e"/>
    <property type="match status" value="1"/>
</dbReference>
<dbReference type="NCBIfam" id="TIGR00060">
    <property type="entry name" value="L18_bact"/>
    <property type="match status" value="1"/>
</dbReference>
<dbReference type="GO" id="GO:0008097">
    <property type="term" value="F:5S rRNA binding"/>
    <property type="evidence" value="ECO:0007669"/>
    <property type="project" value="TreeGrafter"/>
</dbReference>
<evidence type="ECO:0000256" key="6">
    <source>
        <dbReference type="ARBA" id="ARBA00035197"/>
    </source>
</evidence>
<proteinExistence type="inferred from homology"/>
<protein>
    <recommendedName>
        <fullName evidence="6 7">Large ribosomal subunit protein uL18</fullName>
    </recommendedName>
</protein>
<dbReference type="InterPro" id="IPR004389">
    <property type="entry name" value="Ribosomal_uL18_bac-type"/>
</dbReference>
<dbReference type="HAMAP" id="MF_01337_B">
    <property type="entry name" value="Ribosomal_uL18_B"/>
    <property type="match status" value="1"/>
</dbReference>
<keyword evidence="3 7" id="KW-0694">RNA-binding</keyword>
<evidence type="ECO:0000313" key="9">
    <source>
        <dbReference type="EMBL" id="QDU85778.1"/>
    </source>
</evidence>
<dbReference type="GO" id="GO:0006412">
    <property type="term" value="P:translation"/>
    <property type="evidence" value="ECO:0007669"/>
    <property type="project" value="UniProtKB-UniRule"/>
</dbReference>
<keyword evidence="2 7" id="KW-0699">rRNA-binding</keyword>
<dbReference type="InterPro" id="IPR005484">
    <property type="entry name" value="Ribosomal_uL18_bac/plant/anim"/>
</dbReference>
<comment type="function">
    <text evidence="7">This is one of the proteins that bind and probably mediate the attachment of the 5S RNA into the large ribosomal subunit, where it forms part of the central protuberance.</text>
</comment>
<evidence type="ECO:0000256" key="5">
    <source>
        <dbReference type="ARBA" id="ARBA00023274"/>
    </source>
</evidence>
<feature type="region of interest" description="Disordered" evidence="8">
    <location>
        <begin position="1"/>
        <end position="33"/>
    </location>
</feature>
<gene>
    <name evidence="7 9" type="primary">rplR</name>
    <name evidence="9" type="ORF">Pla163_29150</name>
</gene>
<dbReference type="Gene3D" id="3.30.420.100">
    <property type="match status" value="1"/>
</dbReference>
<evidence type="ECO:0000256" key="1">
    <source>
        <dbReference type="ARBA" id="ARBA00007116"/>
    </source>
</evidence>
<comment type="subunit">
    <text evidence="7">Part of the 50S ribosomal subunit; part of the 5S rRNA/L5/L18/L25 subcomplex. Contacts the 5S and 23S rRNAs.</text>
</comment>
<evidence type="ECO:0000256" key="8">
    <source>
        <dbReference type="SAM" id="MobiDB-lite"/>
    </source>
</evidence>
<dbReference type="Pfam" id="PF00861">
    <property type="entry name" value="Ribosomal_L18p"/>
    <property type="match status" value="1"/>
</dbReference>
<dbReference type="InterPro" id="IPR057268">
    <property type="entry name" value="Ribosomal_L18"/>
</dbReference>
<dbReference type="PANTHER" id="PTHR12899:SF3">
    <property type="entry name" value="LARGE RIBOSOMAL SUBUNIT PROTEIN UL18M"/>
    <property type="match status" value="1"/>
</dbReference>
<dbReference type="EMBL" id="CP036290">
    <property type="protein sequence ID" value="QDU85778.1"/>
    <property type="molecule type" value="Genomic_DNA"/>
</dbReference>
<dbReference type="PANTHER" id="PTHR12899">
    <property type="entry name" value="39S RIBOSOMAL PROTEIN L18, MITOCHONDRIAL"/>
    <property type="match status" value="1"/>
</dbReference>
<evidence type="ECO:0000313" key="10">
    <source>
        <dbReference type="Proteomes" id="UP000319342"/>
    </source>
</evidence>
<evidence type="ECO:0000256" key="4">
    <source>
        <dbReference type="ARBA" id="ARBA00022980"/>
    </source>
</evidence>
<keyword evidence="10" id="KW-1185">Reference proteome</keyword>
<sequence length="122" mass="13191">MKPQASRNARNRRRKGSVRATIRRTADRPRLSVHRSGKHIYAQVIDDASGRTLCAASSVSKAFQGDNGSKTKTETAVVIGTEIARLAKDAGVEKVVFDRGAARYHGRIKALADAAREGGLTF</sequence>
<evidence type="ECO:0000256" key="3">
    <source>
        <dbReference type="ARBA" id="ARBA00022884"/>
    </source>
</evidence>
<keyword evidence="4 7" id="KW-0689">Ribosomal protein</keyword>
<dbReference type="OrthoDB" id="9810939at2"/>
<dbReference type="AlphaFoldDB" id="A0A518D2S6"/>
<dbReference type="SUPFAM" id="SSF53137">
    <property type="entry name" value="Translational machinery components"/>
    <property type="match status" value="1"/>
</dbReference>
<evidence type="ECO:0000256" key="7">
    <source>
        <dbReference type="HAMAP-Rule" id="MF_01337"/>
    </source>
</evidence>
<keyword evidence="5 7" id="KW-0687">Ribonucleoprotein</keyword>
<comment type="similarity">
    <text evidence="1 7">Belongs to the universal ribosomal protein uL18 family.</text>
</comment>
<organism evidence="9 10">
    <name type="scientific">Rohdeia mirabilis</name>
    <dbReference type="NCBI Taxonomy" id="2528008"/>
    <lineage>
        <taxon>Bacteria</taxon>
        <taxon>Pseudomonadati</taxon>
        <taxon>Planctomycetota</taxon>
        <taxon>Planctomycetia</taxon>
        <taxon>Planctomycetia incertae sedis</taxon>
        <taxon>Rohdeia</taxon>
    </lineage>
</organism>